<reference evidence="4 5" key="1">
    <citation type="journal article" date="2016" name="Mol. Biol. Evol.">
        <title>Comparative Genomics of Early-Diverging Mushroom-Forming Fungi Provides Insights into the Origins of Lignocellulose Decay Capabilities.</title>
        <authorList>
            <person name="Nagy L.G."/>
            <person name="Riley R."/>
            <person name="Tritt A."/>
            <person name="Adam C."/>
            <person name="Daum C."/>
            <person name="Floudas D."/>
            <person name="Sun H."/>
            <person name="Yadav J.S."/>
            <person name="Pangilinan J."/>
            <person name="Larsson K.H."/>
            <person name="Matsuura K."/>
            <person name="Barry K."/>
            <person name="Labutti K."/>
            <person name="Kuo R."/>
            <person name="Ohm R.A."/>
            <person name="Bhattacharya S.S."/>
            <person name="Shirouzu T."/>
            <person name="Yoshinaga Y."/>
            <person name="Martin F.M."/>
            <person name="Grigoriev I.V."/>
            <person name="Hibbett D.S."/>
        </authorList>
    </citation>
    <scope>NUCLEOTIDE SEQUENCE [LARGE SCALE GENOMIC DNA]</scope>
    <source>
        <strain evidence="4 5">TUFC12733</strain>
    </source>
</reference>
<dbReference type="InterPro" id="IPR013120">
    <property type="entry name" value="FAR_NAD-bd"/>
</dbReference>
<dbReference type="InterPro" id="IPR000873">
    <property type="entry name" value="AMP-dep_synth/lig_dom"/>
</dbReference>
<dbReference type="Pfam" id="PF23562">
    <property type="entry name" value="AMP-binding_C_3"/>
    <property type="match status" value="1"/>
</dbReference>
<dbReference type="PROSITE" id="PS00455">
    <property type="entry name" value="AMP_BINDING"/>
    <property type="match status" value="1"/>
</dbReference>
<dbReference type="EMBL" id="KV417298">
    <property type="protein sequence ID" value="KZO93850.1"/>
    <property type="molecule type" value="Genomic_DNA"/>
</dbReference>
<dbReference type="InterPro" id="IPR042099">
    <property type="entry name" value="ANL_N_sf"/>
</dbReference>
<evidence type="ECO:0000313" key="5">
    <source>
        <dbReference type="Proteomes" id="UP000076738"/>
    </source>
</evidence>
<dbReference type="STRING" id="1330018.A0A167JS62"/>
<dbReference type="Pfam" id="PF00501">
    <property type="entry name" value="AMP-binding"/>
    <property type="match status" value="1"/>
</dbReference>
<dbReference type="OrthoDB" id="429813at2759"/>
<dbReference type="SUPFAM" id="SSF56801">
    <property type="entry name" value="Acetyl-CoA synthetase-like"/>
    <property type="match status" value="1"/>
</dbReference>
<protein>
    <submittedName>
        <fullName evidence="4">Acetyl-CoA synthetase-like protein</fullName>
    </submittedName>
</protein>
<organism evidence="4 5">
    <name type="scientific">Calocera viscosa (strain TUFC12733)</name>
    <dbReference type="NCBI Taxonomy" id="1330018"/>
    <lineage>
        <taxon>Eukaryota</taxon>
        <taxon>Fungi</taxon>
        <taxon>Dikarya</taxon>
        <taxon>Basidiomycota</taxon>
        <taxon>Agaricomycotina</taxon>
        <taxon>Dacrymycetes</taxon>
        <taxon>Dacrymycetales</taxon>
        <taxon>Dacrymycetaceae</taxon>
        <taxon>Calocera</taxon>
    </lineage>
</organism>
<keyword evidence="5" id="KW-1185">Reference proteome</keyword>
<dbReference type="SUPFAM" id="SSF51735">
    <property type="entry name" value="NAD(P)-binding Rossmann-fold domains"/>
    <property type="match status" value="1"/>
</dbReference>
<dbReference type="AlphaFoldDB" id="A0A167JS62"/>
<sequence>MSYYPAGYVTRQGASSTTFTVPPQDGSFIFPDWLDWHVERSHDHPYAVLVGETDGEANVTVTWGEVARAVYRFAAKLRQSVPDALIAGKPPVIGILANPDTLTYVTLIMAIVRAGFTAFPLSVRNSLPALEHLINKTHCQYIVGSIPSKGYQSSALQETTAMLLQKIPNLNFLDQPRYSTLYPRLAQSPPAPYDAASDKAITPSLPPVRSFASYKGFTLSSPLYILHSSGSTSFPKPIPISHRAWLSWGRTFWYGDVDVCGSTWATMTLPIFHVMGVAVTVGFPISSGSVALMFKPSDPPKPPTPDRVLATARRAKADYMLTVPSFCVEWAEDPEAVKFLAGMKCLLYGGGPLPQEKGDYLVASGVKIAIAYGSTEVGLMFKLVPKQPLRGTEWGYSPFSPDVANQMVPDANGLYRLVVRDTEKHGICATNSDDGMSFDTNDLLEAHPTKPGFWKVIGRADDQIMMSNGEKTNPGPLENIINSNIYIRAAVMFGRARTQVGIIIEPIETVQISSDEDLASFRNLIWPDIEKANAFAPQHSRIFKEFILVSNPKVKPLIRTAKGTVSRNAIFQQYAEEIEAIYAAAEQPTKAEWAQPPETWDEKALYDFVIRVVKGVMRSEKKDAAPVDENRDLFEQGCDSLQATYIRAAITNALREAPKPEGKSDIAAVSVPQNLVFAFPTIRRLAAYMSKTVGGVNGDDDAAAQTAAAIEDMLAMIDKYTHDFPVHRPGNRSTDGEVVLVTGTTGTLGTYLLQELLEDSRVSRVYAINRPSPDKGLPARQRKAFFDRGVEGKLLLSSKLHLIEADTTKPNLGLDAMTLGEIRSSVTAVIHNAWRLDFNLGLSSFESHVKSTRNLIDLALSISAPTAAQVIFTSSVGTLQGWREPRAVPENPIDDPTVALGNGYGESKWVAERVMVAAAEQRGVQATIWRVGQLAGSTQNGAWNTTDWVPIIAKGGQVMGAVPSFPGGNVSWIPTDSAAKAIVDGLHNIDADSETTYRYLHLVHPHPTKWDYIMSYMSKILKVPVVPFSEWYGMLEGAATNGDIQTAERNPAIKLLDFFGRGYKALEENMKQGKYKPNEAMGMADLQTSKAVAVSETLRGLKVLGQEDVQLWLGYWEQHGMFA</sequence>
<dbReference type="PANTHER" id="PTHR43439">
    <property type="entry name" value="PHENYLACETATE-COENZYME A LIGASE"/>
    <property type="match status" value="1"/>
</dbReference>
<dbReference type="InterPro" id="IPR020806">
    <property type="entry name" value="PKS_PP-bd"/>
</dbReference>
<dbReference type="InterPro" id="IPR036291">
    <property type="entry name" value="NAD(P)-bd_dom_sf"/>
</dbReference>
<dbReference type="InterPro" id="IPR036736">
    <property type="entry name" value="ACP-like_sf"/>
</dbReference>
<evidence type="ECO:0000313" key="4">
    <source>
        <dbReference type="EMBL" id="KZO93850.1"/>
    </source>
</evidence>
<dbReference type="SUPFAM" id="SSF47336">
    <property type="entry name" value="ACP-like"/>
    <property type="match status" value="1"/>
</dbReference>
<dbReference type="Proteomes" id="UP000076738">
    <property type="component" value="Unassembled WGS sequence"/>
</dbReference>
<name>A0A167JS62_CALVF</name>
<proteinExistence type="predicted"/>
<keyword evidence="2" id="KW-0597">Phosphoprotein</keyword>
<dbReference type="Gene3D" id="3.40.50.12780">
    <property type="entry name" value="N-terminal domain of ligase-like"/>
    <property type="match status" value="1"/>
</dbReference>
<feature type="domain" description="Polyketide synthase-like phosphopantetheine-binding" evidence="3">
    <location>
        <begin position="609"/>
        <end position="693"/>
    </location>
</feature>
<evidence type="ECO:0000259" key="3">
    <source>
        <dbReference type="SMART" id="SM00823"/>
    </source>
</evidence>
<dbReference type="Gene3D" id="1.10.1200.10">
    <property type="entry name" value="ACP-like"/>
    <property type="match status" value="1"/>
</dbReference>
<dbReference type="InterPro" id="IPR051414">
    <property type="entry name" value="Adenylate-forming_Reductase"/>
</dbReference>
<dbReference type="InterPro" id="IPR020845">
    <property type="entry name" value="AMP-binding_CS"/>
</dbReference>
<accession>A0A167JS62</accession>
<keyword evidence="1" id="KW-0596">Phosphopantetheine</keyword>
<evidence type="ECO:0000256" key="2">
    <source>
        <dbReference type="ARBA" id="ARBA00022553"/>
    </source>
</evidence>
<dbReference type="PANTHER" id="PTHR43439:SF2">
    <property type="entry name" value="ENZYME, PUTATIVE (JCVI)-RELATED"/>
    <property type="match status" value="1"/>
</dbReference>
<dbReference type="SMART" id="SM00823">
    <property type="entry name" value="PKS_PP"/>
    <property type="match status" value="1"/>
</dbReference>
<gene>
    <name evidence="4" type="ORF">CALVIDRAFT_529139</name>
</gene>
<evidence type="ECO:0000256" key="1">
    <source>
        <dbReference type="ARBA" id="ARBA00022450"/>
    </source>
</evidence>
<dbReference type="Pfam" id="PF07993">
    <property type="entry name" value="NAD_binding_4"/>
    <property type="match status" value="1"/>
</dbReference>
<dbReference type="Gene3D" id="3.40.50.720">
    <property type="entry name" value="NAD(P)-binding Rossmann-like Domain"/>
    <property type="match status" value="1"/>
</dbReference>
<dbReference type="GO" id="GO:0031177">
    <property type="term" value="F:phosphopantetheine binding"/>
    <property type="evidence" value="ECO:0007669"/>
    <property type="project" value="InterPro"/>
</dbReference>